<dbReference type="SUPFAM" id="SSF55729">
    <property type="entry name" value="Acyl-CoA N-acyltransferases (Nat)"/>
    <property type="match status" value="1"/>
</dbReference>
<dbReference type="PANTHER" id="PTHR43792">
    <property type="entry name" value="GNAT FAMILY, PUTATIVE (AFU_ORTHOLOGUE AFUA_3G00765)-RELATED-RELATED"/>
    <property type="match status" value="1"/>
</dbReference>
<protein>
    <submittedName>
        <fullName evidence="2">GCN5 family acetyltransferase</fullName>
    </submittedName>
</protein>
<dbReference type="RefSeq" id="WP_052897114.1">
    <property type="nucleotide sequence ID" value="NZ_JRXE01000002.1"/>
</dbReference>
<proteinExistence type="predicted"/>
<dbReference type="STRING" id="1560201.NG42_01680"/>
<dbReference type="EMBL" id="JRXE01000002">
    <property type="protein sequence ID" value="KOC92496.1"/>
    <property type="molecule type" value="Genomic_DNA"/>
</dbReference>
<dbReference type="PATRIC" id="fig|1560201.3.peg.354"/>
<comment type="caution">
    <text evidence="2">The sequence shown here is derived from an EMBL/GenBank/DDBJ whole genome shotgun (WGS) entry which is preliminary data.</text>
</comment>
<evidence type="ECO:0000313" key="5">
    <source>
        <dbReference type="Proteomes" id="UP000037088"/>
    </source>
</evidence>
<dbReference type="Gene3D" id="3.40.630.30">
    <property type="match status" value="1"/>
</dbReference>
<dbReference type="AlphaFoldDB" id="A0A0L7T240"/>
<accession>A0A0L7T240</accession>
<dbReference type="InterPro" id="IPR000182">
    <property type="entry name" value="GNAT_dom"/>
</dbReference>
<evidence type="ECO:0000313" key="4">
    <source>
        <dbReference type="Proteomes" id="UP000036851"/>
    </source>
</evidence>
<organism evidence="2 4">
    <name type="scientific">Winslowiella iniecta</name>
    <dbReference type="NCBI Taxonomy" id="1560201"/>
    <lineage>
        <taxon>Bacteria</taxon>
        <taxon>Pseudomonadati</taxon>
        <taxon>Pseudomonadota</taxon>
        <taxon>Gammaproteobacteria</taxon>
        <taxon>Enterobacterales</taxon>
        <taxon>Erwiniaceae</taxon>
        <taxon>Winslowiella</taxon>
    </lineage>
</organism>
<dbReference type="EMBL" id="JRXF01000036">
    <property type="protein sequence ID" value="KOC89499.1"/>
    <property type="molecule type" value="Genomic_DNA"/>
</dbReference>
<name>A0A0L7T240_9GAMM</name>
<dbReference type="PANTHER" id="PTHR43792:SF1">
    <property type="entry name" value="N-ACETYLTRANSFERASE DOMAIN-CONTAINING PROTEIN"/>
    <property type="match status" value="1"/>
</dbReference>
<evidence type="ECO:0000259" key="1">
    <source>
        <dbReference type="PROSITE" id="PS51186"/>
    </source>
</evidence>
<evidence type="ECO:0000313" key="2">
    <source>
        <dbReference type="EMBL" id="KOC89499.1"/>
    </source>
</evidence>
<dbReference type="OrthoDB" id="7852312at2"/>
<dbReference type="InterPro" id="IPR016181">
    <property type="entry name" value="Acyl_CoA_acyltransferase"/>
</dbReference>
<gene>
    <name evidence="3" type="ORF">NG42_01680</name>
    <name evidence="2" type="ORF">NG43_18825</name>
</gene>
<dbReference type="Proteomes" id="UP000036851">
    <property type="component" value="Unassembled WGS sequence"/>
</dbReference>
<reference evidence="4 5" key="1">
    <citation type="journal article" date="2015" name="Int. J. Syst. Evol. Microbiol.">
        <title>Erwinia iniecta sp. nov., isolated from Russian wheat aphids (Diuraphis noxia).</title>
        <authorList>
            <person name="Campillo T."/>
            <person name="Luna E."/>
            <person name="Portier P."/>
            <person name="Fischer-Le Saux M."/>
            <person name="Lapitan N."/>
            <person name="Tisserat N.A."/>
            <person name="Leach J.E."/>
        </authorList>
    </citation>
    <scope>NUCLEOTIDE SEQUENCE [LARGE SCALE GENOMIC DNA]</scope>
    <source>
        <strain evidence="3 5">B120</strain>
        <strain evidence="2 4">B149</strain>
    </source>
</reference>
<dbReference type="Pfam" id="PF13302">
    <property type="entry name" value="Acetyltransf_3"/>
    <property type="match status" value="1"/>
</dbReference>
<dbReference type="Proteomes" id="UP000037088">
    <property type="component" value="Unassembled WGS sequence"/>
</dbReference>
<feature type="domain" description="N-acetyltransferase" evidence="1">
    <location>
        <begin position="8"/>
        <end position="173"/>
    </location>
</feature>
<sequence length="175" mass="20407">MHLTTKRLVLSKLQPEDWQLFNALHTDNQVMQWISEIPALSDIRQRFNERLAPWQTTSYHMLCMVVRLRDSGEALGMLGANADWRPHRQVEVGYSMLPQYWGHGYASEALQALCQFLAEQCEFHKLKASVVEGNWASRRVLEKNGFVLEGTLRDNYLLRGEWVNDWVFGRLNKVC</sequence>
<dbReference type="GO" id="GO:0016747">
    <property type="term" value="F:acyltransferase activity, transferring groups other than amino-acyl groups"/>
    <property type="evidence" value="ECO:0007669"/>
    <property type="project" value="InterPro"/>
</dbReference>
<dbReference type="InterPro" id="IPR051531">
    <property type="entry name" value="N-acetyltransferase"/>
</dbReference>
<evidence type="ECO:0000313" key="3">
    <source>
        <dbReference type="EMBL" id="KOC92496.1"/>
    </source>
</evidence>
<keyword evidence="5" id="KW-1185">Reference proteome</keyword>
<keyword evidence="2" id="KW-0808">Transferase</keyword>
<dbReference type="PROSITE" id="PS51186">
    <property type="entry name" value="GNAT"/>
    <property type="match status" value="1"/>
</dbReference>
<dbReference type="CDD" id="cd04301">
    <property type="entry name" value="NAT_SF"/>
    <property type="match status" value="1"/>
</dbReference>